<evidence type="ECO:0000313" key="3">
    <source>
        <dbReference type="Proteomes" id="UP001151760"/>
    </source>
</evidence>
<accession>A0ABQ5CPH1</accession>
<proteinExistence type="predicted"/>
<feature type="region of interest" description="Disordered" evidence="1">
    <location>
        <begin position="149"/>
        <end position="169"/>
    </location>
</feature>
<dbReference type="EMBL" id="BQNB010014443">
    <property type="protein sequence ID" value="GJT28237.1"/>
    <property type="molecule type" value="Genomic_DNA"/>
</dbReference>
<dbReference type="InterPro" id="IPR036875">
    <property type="entry name" value="Znf_CCHC_sf"/>
</dbReference>
<evidence type="ECO:0000313" key="2">
    <source>
        <dbReference type="EMBL" id="GJT28237.1"/>
    </source>
</evidence>
<dbReference type="Gene3D" id="4.10.60.10">
    <property type="entry name" value="Zinc finger, CCHC-type"/>
    <property type="match status" value="1"/>
</dbReference>
<keyword evidence="3" id="KW-1185">Reference proteome</keyword>
<reference evidence="2" key="1">
    <citation type="journal article" date="2022" name="Int. J. Mol. Sci.">
        <title>Draft Genome of Tanacetum Coccineum: Genomic Comparison of Closely Related Tanacetum-Family Plants.</title>
        <authorList>
            <person name="Yamashiro T."/>
            <person name="Shiraishi A."/>
            <person name="Nakayama K."/>
            <person name="Satake H."/>
        </authorList>
    </citation>
    <scope>NUCLEOTIDE SEQUENCE</scope>
</reference>
<reference evidence="2" key="2">
    <citation type="submission" date="2022-01" db="EMBL/GenBank/DDBJ databases">
        <authorList>
            <person name="Yamashiro T."/>
            <person name="Shiraishi A."/>
            <person name="Satake H."/>
            <person name="Nakayama K."/>
        </authorList>
    </citation>
    <scope>NUCLEOTIDE SEQUENCE</scope>
</reference>
<dbReference type="PANTHER" id="PTHR47481">
    <property type="match status" value="1"/>
</dbReference>
<name>A0ABQ5CPH1_9ASTR</name>
<protein>
    <submittedName>
        <fullName evidence="2">Retrovirus-related pol polyprotein from transposon TNT 1-94</fullName>
    </submittedName>
</protein>
<gene>
    <name evidence="2" type="ORF">Tco_0908512</name>
</gene>
<organism evidence="2 3">
    <name type="scientific">Tanacetum coccineum</name>
    <dbReference type="NCBI Taxonomy" id="301880"/>
    <lineage>
        <taxon>Eukaryota</taxon>
        <taxon>Viridiplantae</taxon>
        <taxon>Streptophyta</taxon>
        <taxon>Embryophyta</taxon>
        <taxon>Tracheophyta</taxon>
        <taxon>Spermatophyta</taxon>
        <taxon>Magnoliopsida</taxon>
        <taxon>eudicotyledons</taxon>
        <taxon>Gunneridae</taxon>
        <taxon>Pentapetalae</taxon>
        <taxon>asterids</taxon>
        <taxon>campanulids</taxon>
        <taxon>Asterales</taxon>
        <taxon>Asteraceae</taxon>
        <taxon>Asteroideae</taxon>
        <taxon>Anthemideae</taxon>
        <taxon>Anthemidinae</taxon>
        <taxon>Tanacetum</taxon>
    </lineage>
</organism>
<dbReference type="Proteomes" id="UP001151760">
    <property type="component" value="Unassembled WGS sequence"/>
</dbReference>
<sequence>MSSQTSSSSSVVSIEKFNGKNNFNENAQSTILQSLSDGVLYEVADKEMVVGVWKKLEKLYMTKSLTNKLLLKQRLFSLRLKEGSSLKEHLDGLNSVLMDLKNVEVKIEDEDAALVLLVLLPSSFESFVSSFVVGKDTITLEDVRSSLHSRELRQQASGSGGHESQSMGLLTTSRDRSRYRFEKGRDHGGASSSSRGPNPRDICNYCKKTGHWKIDYPKLKKKLKALAAATTKDNSCYSGSECDVL</sequence>
<dbReference type="SUPFAM" id="SSF57756">
    <property type="entry name" value="Retrovirus zinc finger-like domains"/>
    <property type="match status" value="1"/>
</dbReference>
<dbReference type="PANTHER" id="PTHR47481:SF22">
    <property type="entry name" value="RETROTRANSPOSON GAG DOMAIN-CONTAINING PROTEIN"/>
    <property type="match status" value="1"/>
</dbReference>
<evidence type="ECO:0000256" key="1">
    <source>
        <dbReference type="SAM" id="MobiDB-lite"/>
    </source>
</evidence>
<feature type="compositionally biased region" description="Polar residues" evidence="1">
    <location>
        <begin position="154"/>
        <end position="169"/>
    </location>
</feature>
<comment type="caution">
    <text evidence="2">The sequence shown here is derived from an EMBL/GenBank/DDBJ whole genome shotgun (WGS) entry which is preliminary data.</text>
</comment>
<dbReference type="Pfam" id="PF14223">
    <property type="entry name" value="Retrotran_gag_2"/>
    <property type="match status" value="1"/>
</dbReference>